<feature type="chain" id="PRO_5041966090" evidence="2">
    <location>
        <begin position="21"/>
        <end position="288"/>
    </location>
</feature>
<sequence>MVERLGYFVMVALLLKYIQADKEDGIFRCSNNGTYDKVVCSSSLGTFDACSLQDPNSIITQLMINDSDSRCSKGNGNYSFDVKQLRLTVYNGCLVIAEMCKNVSDTVTWSIESAQNVTTNIKDRKKYLQLTNAPKLTAYVDHSLSTHKPVAILIPFILFVCLVAVLVSACIIYRRKDRCAGCRNMQLFKNVKPSTGECIWLTESSPGPVYAVPLIKTGSAKTAYSEEVYCVAEDGTRTPFQDPTYDHTLVKGSYDICSVDGNYGNYGNYSNRKTLEYIAVVNQKPCRI</sequence>
<dbReference type="EMBL" id="JAEAOA010000820">
    <property type="protein sequence ID" value="KAK3605731.1"/>
    <property type="molecule type" value="Genomic_DNA"/>
</dbReference>
<reference evidence="3" key="1">
    <citation type="journal article" date="2021" name="Genome Biol. Evol.">
        <title>A High-Quality Reference Genome for a Parasitic Bivalve with Doubly Uniparental Inheritance (Bivalvia: Unionida).</title>
        <authorList>
            <person name="Smith C.H."/>
        </authorList>
    </citation>
    <scope>NUCLEOTIDE SEQUENCE</scope>
    <source>
        <strain evidence="3">CHS0354</strain>
    </source>
</reference>
<reference evidence="3" key="3">
    <citation type="submission" date="2023-05" db="EMBL/GenBank/DDBJ databases">
        <authorList>
            <person name="Smith C.H."/>
        </authorList>
    </citation>
    <scope>NUCLEOTIDE SEQUENCE</scope>
    <source>
        <strain evidence="3">CHS0354</strain>
        <tissue evidence="3">Mantle</tissue>
    </source>
</reference>
<accession>A0AAE0W8U7</accession>
<name>A0AAE0W8U7_9BIVA</name>
<organism evidence="3 4">
    <name type="scientific">Potamilus streckersoni</name>
    <dbReference type="NCBI Taxonomy" id="2493646"/>
    <lineage>
        <taxon>Eukaryota</taxon>
        <taxon>Metazoa</taxon>
        <taxon>Spiralia</taxon>
        <taxon>Lophotrochozoa</taxon>
        <taxon>Mollusca</taxon>
        <taxon>Bivalvia</taxon>
        <taxon>Autobranchia</taxon>
        <taxon>Heteroconchia</taxon>
        <taxon>Palaeoheterodonta</taxon>
        <taxon>Unionida</taxon>
        <taxon>Unionoidea</taxon>
        <taxon>Unionidae</taxon>
        <taxon>Ambleminae</taxon>
        <taxon>Lampsilini</taxon>
        <taxon>Potamilus</taxon>
    </lineage>
</organism>
<protein>
    <submittedName>
        <fullName evidence="3">Uncharacterized protein</fullName>
    </submittedName>
</protein>
<proteinExistence type="predicted"/>
<evidence type="ECO:0000256" key="2">
    <source>
        <dbReference type="SAM" id="SignalP"/>
    </source>
</evidence>
<evidence type="ECO:0000313" key="4">
    <source>
        <dbReference type="Proteomes" id="UP001195483"/>
    </source>
</evidence>
<keyword evidence="1" id="KW-1133">Transmembrane helix</keyword>
<keyword evidence="2" id="KW-0732">Signal</keyword>
<keyword evidence="1" id="KW-0472">Membrane</keyword>
<keyword evidence="1" id="KW-0812">Transmembrane</keyword>
<dbReference type="AlphaFoldDB" id="A0AAE0W8U7"/>
<feature type="signal peptide" evidence="2">
    <location>
        <begin position="1"/>
        <end position="20"/>
    </location>
</feature>
<dbReference type="Proteomes" id="UP001195483">
    <property type="component" value="Unassembled WGS sequence"/>
</dbReference>
<keyword evidence="4" id="KW-1185">Reference proteome</keyword>
<gene>
    <name evidence="3" type="ORF">CHS0354_013530</name>
</gene>
<evidence type="ECO:0000313" key="3">
    <source>
        <dbReference type="EMBL" id="KAK3605731.1"/>
    </source>
</evidence>
<reference evidence="3" key="2">
    <citation type="journal article" date="2021" name="Genome Biol. Evol.">
        <title>Developing a high-quality reference genome for a parasitic bivalve with doubly uniparental inheritance (Bivalvia: Unionida).</title>
        <authorList>
            <person name="Smith C.H."/>
        </authorList>
    </citation>
    <scope>NUCLEOTIDE SEQUENCE</scope>
    <source>
        <strain evidence="3">CHS0354</strain>
        <tissue evidence="3">Mantle</tissue>
    </source>
</reference>
<evidence type="ECO:0000256" key="1">
    <source>
        <dbReference type="SAM" id="Phobius"/>
    </source>
</evidence>
<feature type="transmembrane region" description="Helical" evidence="1">
    <location>
        <begin position="150"/>
        <end position="173"/>
    </location>
</feature>
<comment type="caution">
    <text evidence="3">The sequence shown here is derived from an EMBL/GenBank/DDBJ whole genome shotgun (WGS) entry which is preliminary data.</text>
</comment>